<organism evidence="1 2">
    <name type="scientific">Funneliformis mosseae</name>
    <name type="common">Endomycorrhizal fungus</name>
    <name type="synonym">Glomus mosseae</name>
    <dbReference type="NCBI Taxonomy" id="27381"/>
    <lineage>
        <taxon>Eukaryota</taxon>
        <taxon>Fungi</taxon>
        <taxon>Fungi incertae sedis</taxon>
        <taxon>Mucoromycota</taxon>
        <taxon>Glomeromycotina</taxon>
        <taxon>Glomeromycetes</taxon>
        <taxon>Glomerales</taxon>
        <taxon>Glomeraceae</taxon>
        <taxon>Funneliformis</taxon>
    </lineage>
</organism>
<gene>
    <name evidence="1" type="ORF">FMOSSE_LOCUS14483</name>
</gene>
<evidence type="ECO:0000313" key="1">
    <source>
        <dbReference type="EMBL" id="CAG8713552.1"/>
    </source>
</evidence>
<comment type="caution">
    <text evidence="1">The sequence shown here is derived from an EMBL/GenBank/DDBJ whole genome shotgun (WGS) entry which is preliminary data.</text>
</comment>
<feature type="non-terminal residue" evidence="1">
    <location>
        <position position="79"/>
    </location>
</feature>
<protein>
    <submittedName>
        <fullName evidence="1">14440_t:CDS:1</fullName>
    </submittedName>
</protein>
<dbReference type="Proteomes" id="UP000789375">
    <property type="component" value="Unassembled WGS sequence"/>
</dbReference>
<keyword evidence="2" id="KW-1185">Reference proteome</keyword>
<feature type="non-terminal residue" evidence="1">
    <location>
        <position position="1"/>
    </location>
</feature>
<dbReference type="AlphaFoldDB" id="A0A9N9HZE7"/>
<name>A0A9N9HZE7_FUNMO</name>
<sequence>GTDLALEHVREDDSCNNYLTQPKKVEDDDDYYGYFTHENILYYEDPNINPDALAFVEVSIDVDASIAKPGSPLIVILDA</sequence>
<reference evidence="1" key="1">
    <citation type="submission" date="2021-06" db="EMBL/GenBank/DDBJ databases">
        <authorList>
            <person name="Kallberg Y."/>
            <person name="Tangrot J."/>
            <person name="Rosling A."/>
        </authorList>
    </citation>
    <scope>NUCLEOTIDE SEQUENCE</scope>
    <source>
        <strain evidence="1">87-6 pot B 2015</strain>
    </source>
</reference>
<evidence type="ECO:0000313" key="2">
    <source>
        <dbReference type="Proteomes" id="UP000789375"/>
    </source>
</evidence>
<accession>A0A9N9HZE7</accession>
<dbReference type="EMBL" id="CAJVPP010011238">
    <property type="protein sequence ID" value="CAG8713552.1"/>
    <property type="molecule type" value="Genomic_DNA"/>
</dbReference>
<proteinExistence type="predicted"/>